<evidence type="ECO:0000313" key="1">
    <source>
        <dbReference type="EMBL" id="CEP21039.1"/>
    </source>
</evidence>
<dbReference type="Pfam" id="PF07957">
    <property type="entry name" value="DUF3294"/>
    <property type="match status" value="1"/>
</dbReference>
<evidence type="ECO:0008006" key="5">
    <source>
        <dbReference type="Google" id="ProtNLM"/>
    </source>
</evidence>
<dbReference type="InterPro" id="IPR012917">
    <property type="entry name" value="DUF3294"/>
</dbReference>
<reference evidence="1" key="1">
    <citation type="submission" date="2014-12" db="EMBL/GenBank/DDBJ databases">
        <authorList>
            <person name="Jaenicke S."/>
        </authorList>
    </citation>
    <scope>NUCLEOTIDE SEQUENCE [LARGE SCALE GENOMIC DNA]</scope>
    <source>
        <strain evidence="1">CBS1600</strain>
    </source>
</reference>
<protein>
    <recommendedName>
        <fullName evidence="5">Mrp8 protein</fullName>
    </recommendedName>
</protein>
<reference evidence="2 4" key="3">
    <citation type="journal article" date="2016" name="Proc. Natl. Acad. Sci. U.S.A.">
        <title>Comparative genomics of biotechnologically important yeasts.</title>
        <authorList>
            <person name="Riley R."/>
            <person name="Haridas S."/>
            <person name="Wolfe K.H."/>
            <person name="Lopes M.R."/>
            <person name="Hittinger C.T."/>
            <person name="Goeker M."/>
            <person name="Salamov A.A."/>
            <person name="Wisecaver J.H."/>
            <person name="Long T.M."/>
            <person name="Calvey C.H."/>
            <person name="Aerts A.L."/>
            <person name="Barry K.W."/>
            <person name="Choi C."/>
            <person name="Clum A."/>
            <person name="Coughlan A.Y."/>
            <person name="Deshpande S."/>
            <person name="Douglass A.P."/>
            <person name="Hanson S.J."/>
            <person name="Klenk H.-P."/>
            <person name="LaButti K.M."/>
            <person name="Lapidus A."/>
            <person name="Lindquist E.A."/>
            <person name="Lipzen A.M."/>
            <person name="Meier-Kolthoff J.P."/>
            <person name="Ohm R.A."/>
            <person name="Otillar R.P."/>
            <person name="Pangilinan J.L."/>
            <person name="Peng Y."/>
            <person name="Rokas A."/>
            <person name="Rosa C.A."/>
            <person name="Scheuner C."/>
            <person name="Sibirny A.A."/>
            <person name="Slot J.C."/>
            <person name="Stielow J.B."/>
            <person name="Sun H."/>
            <person name="Kurtzman C.P."/>
            <person name="Blackwell M."/>
            <person name="Grigoriev I.V."/>
            <person name="Jeffries T.W."/>
        </authorList>
    </citation>
    <scope>NUCLEOTIDE SEQUENCE [LARGE SCALE GENOMIC DNA]</scope>
    <source>
        <strain evidence="4">ATCC 18201 / CBS 1600 / BCRC 20928 / JCM 3617 / NBRC 0987 / NRRL Y-1542</strain>
        <strain evidence="2">NRRL Y-1542</strain>
    </source>
</reference>
<evidence type="ECO:0000313" key="3">
    <source>
        <dbReference type="Proteomes" id="UP000038830"/>
    </source>
</evidence>
<dbReference type="EMBL" id="KV453925">
    <property type="protein sequence ID" value="ODV76396.1"/>
    <property type="molecule type" value="Genomic_DNA"/>
</dbReference>
<dbReference type="Proteomes" id="UP000094389">
    <property type="component" value="Unassembled WGS sequence"/>
</dbReference>
<organism evidence="1 3">
    <name type="scientific">Cyberlindnera jadinii (strain ATCC 18201 / CBS 1600 / BCRC 20928 / JCM 3617 / NBRC 0987 / NRRL Y-1542)</name>
    <name type="common">Torula yeast</name>
    <name type="synonym">Candida utilis</name>
    <dbReference type="NCBI Taxonomy" id="983966"/>
    <lineage>
        <taxon>Eukaryota</taxon>
        <taxon>Fungi</taxon>
        <taxon>Dikarya</taxon>
        <taxon>Ascomycota</taxon>
        <taxon>Saccharomycotina</taxon>
        <taxon>Saccharomycetes</taxon>
        <taxon>Phaffomycetales</taxon>
        <taxon>Phaffomycetaceae</taxon>
        <taxon>Cyberlindnera</taxon>
    </lineage>
</organism>
<name>A0A0H5CAV9_CYBJN</name>
<proteinExistence type="predicted"/>
<sequence>MPETVESLTEQLKELALLVKKQNEVISKTGEQVLTLQVENTKTRVGHFGSKPSAKRSPSIDTSDFATNEDLVQLVGELQGQLDVLEERSIRRLINSKKTGNELLAPLLNQDGEEPPVELFPGTLAEFKDLSDEDLVKLARFYELLPPTAAERAKFEEFVETENAAEVETVEVKPSDFSSEDLIDAYDKLSRFLGLTFRRGEDAW</sequence>
<evidence type="ECO:0000313" key="4">
    <source>
        <dbReference type="Proteomes" id="UP000094389"/>
    </source>
</evidence>
<reference evidence="3" key="2">
    <citation type="journal article" date="2015" name="J. Biotechnol.">
        <title>The structure of the Cyberlindnera jadinii genome and its relation to Candida utilis analyzed by the occurrence of single nucleotide polymorphisms.</title>
        <authorList>
            <person name="Rupp O."/>
            <person name="Brinkrolf K."/>
            <person name="Buerth C."/>
            <person name="Kunigo M."/>
            <person name="Schneider J."/>
            <person name="Jaenicke S."/>
            <person name="Goesmann A."/>
            <person name="Puehler A."/>
            <person name="Jaeger K.-E."/>
            <person name="Ernst J.F."/>
        </authorList>
    </citation>
    <scope>NUCLEOTIDE SEQUENCE [LARGE SCALE GENOMIC DNA]</scope>
    <source>
        <strain evidence="3">ATCC 18201 / CBS 1600 / BCRC 20928 / JCM 3617 / NBRC 0987 / NRRL Y-1542</strain>
    </source>
</reference>
<dbReference type="STRING" id="983966.A0A0H5CAV9"/>
<keyword evidence="4" id="KW-1185">Reference proteome</keyword>
<dbReference type="EMBL" id="CDQK01000001">
    <property type="protein sequence ID" value="CEP21039.1"/>
    <property type="molecule type" value="Genomic_DNA"/>
</dbReference>
<dbReference type="Proteomes" id="UP000038830">
    <property type="component" value="Unassembled WGS sequence"/>
</dbReference>
<dbReference type="AlphaFoldDB" id="A0A0H5CAV9"/>
<dbReference type="OrthoDB" id="4076200at2759"/>
<evidence type="ECO:0000313" key="2">
    <source>
        <dbReference type="EMBL" id="ODV76396.1"/>
    </source>
</evidence>
<gene>
    <name evidence="1" type="ORF">BN1211_1039</name>
    <name evidence="2" type="ORF">CYBJADRAFT_121403</name>
</gene>
<accession>A0A0H5CAV9</accession>
<dbReference type="OMA" id="ENFHIND"/>
<accession>A0A1E4SA49</accession>